<dbReference type="EMBL" id="BK032859">
    <property type="protein sequence ID" value="DAF64418.1"/>
    <property type="molecule type" value="Genomic_DNA"/>
</dbReference>
<accession>A0A8S5TMR3</accession>
<name>A0A8S5TMR3_9CAUD</name>
<evidence type="ECO:0000313" key="1">
    <source>
        <dbReference type="EMBL" id="DAF64418.1"/>
    </source>
</evidence>
<proteinExistence type="predicted"/>
<organism evidence="1">
    <name type="scientific">Siphoviridae sp. ct9UA16</name>
    <dbReference type="NCBI Taxonomy" id="2827793"/>
    <lineage>
        <taxon>Viruses</taxon>
        <taxon>Duplodnaviria</taxon>
        <taxon>Heunggongvirae</taxon>
        <taxon>Uroviricota</taxon>
        <taxon>Caudoviricetes</taxon>
    </lineage>
</organism>
<sequence length="29" mass="3357">MTIVADLRQKSTKKRKNIAKTLDKCSFEC</sequence>
<reference evidence="1" key="1">
    <citation type="journal article" date="2021" name="Proc. Natl. Acad. Sci. U.S.A.">
        <title>A Catalog of Tens of Thousands of Viruses from Human Metagenomes Reveals Hidden Associations with Chronic Diseases.</title>
        <authorList>
            <person name="Tisza M.J."/>
            <person name="Buck C.B."/>
        </authorList>
    </citation>
    <scope>NUCLEOTIDE SEQUENCE</scope>
    <source>
        <strain evidence="1">Ct9UA16</strain>
    </source>
</reference>
<protein>
    <submittedName>
        <fullName evidence="1">Uncharacterized protein</fullName>
    </submittedName>
</protein>